<keyword evidence="2" id="KW-0808">Transferase</keyword>
<organism evidence="2 3">
    <name type="scientific">Ciceribacter lividus</name>
    <dbReference type="NCBI Taxonomy" id="1197950"/>
    <lineage>
        <taxon>Bacteria</taxon>
        <taxon>Pseudomonadati</taxon>
        <taxon>Pseudomonadota</taxon>
        <taxon>Alphaproteobacteria</taxon>
        <taxon>Hyphomicrobiales</taxon>
        <taxon>Rhizobiaceae</taxon>
        <taxon>Ciceribacter</taxon>
    </lineage>
</organism>
<dbReference type="Proteomes" id="UP000252582">
    <property type="component" value="Unassembled WGS sequence"/>
</dbReference>
<dbReference type="EMBL" id="QPIX01000001">
    <property type="protein sequence ID" value="RCW28722.1"/>
    <property type="molecule type" value="Genomic_DNA"/>
</dbReference>
<gene>
    <name evidence="2" type="ORF">DFR48_101740</name>
</gene>
<dbReference type="CDD" id="cd08653">
    <property type="entry name" value="FMT_core_like_3"/>
    <property type="match status" value="1"/>
</dbReference>
<evidence type="ECO:0000259" key="1">
    <source>
        <dbReference type="Pfam" id="PF00551"/>
    </source>
</evidence>
<feature type="domain" description="Formyl transferase N-terminal" evidence="1">
    <location>
        <begin position="105"/>
        <end position="197"/>
    </location>
</feature>
<dbReference type="Gene3D" id="3.40.50.170">
    <property type="entry name" value="Formyl transferase, N-terminal domain"/>
    <property type="match status" value="1"/>
</dbReference>
<dbReference type="AlphaFoldDB" id="A0A6I7HUS3"/>
<reference evidence="2 3" key="1">
    <citation type="submission" date="2018-07" db="EMBL/GenBank/DDBJ databases">
        <title>Genomic Encyclopedia of Type Strains, Phase IV (KMG-IV): sequencing the most valuable type-strain genomes for metagenomic binning, comparative biology and taxonomic classification.</title>
        <authorList>
            <person name="Goeker M."/>
        </authorList>
    </citation>
    <scope>NUCLEOTIDE SEQUENCE [LARGE SCALE GENOMIC DNA]</scope>
    <source>
        <strain evidence="2 3">DSM 25528</strain>
    </source>
</reference>
<dbReference type="GO" id="GO:0016740">
    <property type="term" value="F:transferase activity"/>
    <property type="evidence" value="ECO:0007669"/>
    <property type="project" value="UniProtKB-KW"/>
</dbReference>
<dbReference type="InterPro" id="IPR036477">
    <property type="entry name" value="Formyl_transf_N_sf"/>
</dbReference>
<dbReference type="Pfam" id="PF00551">
    <property type="entry name" value="Formyl_trans_N"/>
    <property type="match status" value="1"/>
</dbReference>
<comment type="caution">
    <text evidence="2">The sequence shown here is derived from an EMBL/GenBank/DDBJ whole genome shotgun (WGS) entry which is preliminary data.</text>
</comment>
<dbReference type="SUPFAM" id="SSF53328">
    <property type="entry name" value="Formyltransferase"/>
    <property type="match status" value="1"/>
</dbReference>
<accession>A0A6I7HUS3</accession>
<protein>
    <submittedName>
        <fullName evidence="2">Formyl transferase-like protein</fullName>
    </submittedName>
</protein>
<dbReference type="RefSeq" id="WP_245415510.1">
    <property type="nucleotide sequence ID" value="NZ_QPIX01000001.1"/>
</dbReference>
<evidence type="ECO:0000313" key="2">
    <source>
        <dbReference type="EMBL" id="RCW28722.1"/>
    </source>
</evidence>
<name>A0A6I7HUS3_9HYPH</name>
<evidence type="ECO:0000313" key="3">
    <source>
        <dbReference type="Proteomes" id="UP000252582"/>
    </source>
</evidence>
<keyword evidence="3" id="KW-1185">Reference proteome</keyword>
<sequence length="263" mass="28861">MTLNPPERTEDARVVVMTAGGPNPAVVINALAARWRNLHVILEEPESKFGITRRRARRFGWPNALGQLATMVAGRLLRPLSARRTAEICRSRNADPVMPQHVPVSRVASINDAQCADLVRELRPAVILLVSTRLMTRPSLEKLPCPVLNLHAGINPAYRGQMGGYWSLVLGDAGNFGATVHLVDAGTDTGGTLYEVRTRPEPGDFIATYPLTLTIASLEIVGQAVEDAVHGRLRPKPVEGPSHLRFPPPLWTWLLYGLTRGIW</sequence>
<dbReference type="InterPro" id="IPR002376">
    <property type="entry name" value="Formyl_transf_N"/>
</dbReference>
<proteinExistence type="predicted"/>